<dbReference type="Proteomes" id="UP000580250">
    <property type="component" value="Unassembled WGS sequence"/>
</dbReference>
<feature type="region of interest" description="Disordered" evidence="1">
    <location>
        <begin position="1"/>
        <end position="29"/>
    </location>
</feature>
<comment type="caution">
    <text evidence="2">The sequence shown here is derived from an EMBL/GenBank/DDBJ whole genome shotgun (WGS) entry which is preliminary data.</text>
</comment>
<proteinExistence type="predicted"/>
<gene>
    <name evidence="2" type="ORF">MENT_LOCUS3206</name>
</gene>
<evidence type="ECO:0000256" key="1">
    <source>
        <dbReference type="SAM" id="MobiDB-lite"/>
    </source>
</evidence>
<organism evidence="2 3">
    <name type="scientific">Meloidogyne enterolobii</name>
    <name type="common">Root-knot nematode worm</name>
    <name type="synonym">Meloidogyne mayaguensis</name>
    <dbReference type="NCBI Taxonomy" id="390850"/>
    <lineage>
        <taxon>Eukaryota</taxon>
        <taxon>Metazoa</taxon>
        <taxon>Ecdysozoa</taxon>
        <taxon>Nematoda</taxon>
        <taxon>Chromadorea</taxon>
        <taxon>Rhabditida</taxon>
        <taxon>Tylenchina</taxon>
        <taxon>Tylenchomorpha</taxon>
        <taxon>Tylenchoidea</taxon>
        <taxon>Meloidogynidae</taxon>
        <taxon>Meloidogyninae</taxon>
        <taxon>Meloidogyne</taxon>
    </lineage>
</organism>
<protein>
    <submittedName>
        <fullName evidence="2">Uncharacterized protein</fullName>
    </submittedName>
</protein>
<name>A0A6V7TSH6_MELEN</name>
<sequence length="293" mass="33743">MQLRRRYSSTINANEPPPSDDSDNELTQSTSNAVEVENNNLNFAKFVQSKNEWSKTSLKFSCCSNECINTNNPIGNCIERNGFGKIINDEDIEYTNCLEEERGKNGGKRGIDCFFWVIAENPFKKPQNCFNYSLFYFEIKCIFQTDEKEKCIMICLNAFMAKDSIRLYAQNGRISKEGSEGLFKIDNFSFKNNDVFGCGLVYPPNNKLNELPYAFFTQNGKEIGKAALLTRNDDSYRPCIGLQRCSIKANFGNNLETKPFIYDISKQSLPKEFYRTSSLLNKRFFDTIFKSYF</sequence>
<dbReference type="Gene3D" id="2.60.120.920">
    <property type="match status" value="1"/>
</dbReference>
<dbReference type="OrthoDB" id="258495at2759"/>
<reference evidence="2 3" key="1">
    <citation type="submission" date="2020-08" db="EMBL/GenBank/DDBJ databases">
        <authorList>
            <person name="Koutsovoulos G."/>
            <person name="Danchin GJ E."/>
        </authorList>
    </citation>
    <scope>NUCLEOTIDE SEQUENCE [LARGE SCALE GENOMIC DNA]</scope>
</reference>
<dbReference type="InterPro" id="IPR043136">
    <property type="entry name" value="B30.2/SPRY_sf"/>
</dbReference>
<accession>A0A6V7TSH6</accession>
<dbReference type="AlphaFoldDB" id="A0A6V7TSH6"/>
<evidence type="ECO:0000313" key="2">
    <source>
        <dbReference type="EMBL" id="CAD2131166.1"/>
    </source>
</evidence>
<dbReference type="EMBL" id="CAJEWN010000010">
    <property type="protein sequence ID" value="CAD2131166.1"/>
    <property type="molecule type" value="Genomic_DNA"/>
</dbReference>
<evidence type="ECO:0000313" key="3">
    <source>
        <dbReference type="Proteomes" id="UP000580250"/>
    </source>
</evidence>